<name>A0A4C1XRU6_EUMVA</name>
<proteinExistence type="predicted"/>
<dbReference type="AlphaFoldDB" id="A0A4C1XRU6"/>
<evidence type="ECO:0000313" key="1">
    <source>
        <dbReference type="EMBL" id="GBP64935.1"/>
    </source>
</evidence>
<dbReference type="Proteomes" id="UP000299102">
    <property type="component" value="Unassembled WGS sequence"/>
</dbReference>
<keyword evidence="2" id="KW-1185">Reference proteome</keyword>
<evidence type="ECO:0000313" key="2">
    <source>
        <dbReference type="Proteomes" id="UP000299102"/>
    </source>
</evidence>
<reference evidence="1 2" key="1">
    <citation type="journal article" date="2019" name="Commun. Biol.">
        <title>The bagworm genome reveals a unique fibroin gene that provides high tensile strength.</title>
        <authorList>
            <person name="Kono N."/>
            <person name="Nakamura H."/>
            <person name="Ohtoshi R."/>
            <person name="Tomita M."/>
            <person name="Numata K."/>
            <person name="Arakawa K."/>
        </authorList>
    </citation>
    <scope>NUCLEOTIDE SEQUENCE [LARGE SCALE GENOMIC DNA]</scope>
</reference>
<protein>
    <submittedName>
        <fullName evidence="1">Uncharacterized protein</fullName>
    </submittedName>
</protein>
<accession>A0A4C1XRU6</accession>
<comment type="caution">
    <text evidence="1">The sequence shown here is derived from an EMBL/GenBank/DDBJ whole genome shotgun (WGS) entry which is preliminary data.</text>
</comment>
<gene>
    <name evidence="1" type="ORF">EVAR_41350_1</name>
</gene>
<sequence length="99" mass="10840">MDARQLRLGVHMQFGRCGRYSRFEIPRPNIRYAARRATQQFAFATFTSAPLMLAGVVRASEYAASPPEGALAAHNSVRHGYGAPNGETFARPPTAIGLY</sequence>
<organism evidence="1 2">
    <name type="scientific">Eumeta variegata</name>
    <name type="common">Bagworm moth</name>
    <name type="synonym">Eumeta japonica</name>
    <dbReference type="NCBI Taxonomy" id="151549"/>
    <lineage>
        <taxon>Eukaryota</taxon>
        <taxon>Metazoa</taxon>
        <taxon>Ecdysozoa</taxon>
        <taxon>Arthropoda</taxon>
        <taxon>Hexapoda</taxon>
        <taxon>Insecta</taxon>
        <taxon>Pterygota</taxon>
        <taxon>Neoptera</taxon>
        <taxon>Endopterygota</taxon>
        <taxon>Lepidoptera</taxon>
        <taxon>Glossata</taxon>
        <taxon>Ditrysia</taxon>
        <taxon>Tineoidea</taxon>
        <taxon>Psychidae</taxon>
        <taxon>Oiketicinae</taxon>
        <taxon>Eumeta</taxon>
    </lineage>
</organism>
<dbReference type="EMBL" id="BGZK01000914">
    <property type="protein sequence ID" value="GBP64935.1"/>
    <property type="molecule type" value="Genomic_DNA"/>
</dbReference>